<gene>
    <name evidence="2" type="ORF">SR858_06115</name>
</gene>
<sequence length="125" mass="14691">MKPQHQQDQKTNVLFVCSKNQWRSPTAETLWRRHPDWNVRSGGTSPNARHHVSEDDIRWADVILVMEEKHKSRLRAEYTRLLEFKPVHVLDIPDEYKYMDAELVEQLEQVVPSILAIFQGAKIST</sequence>
<name>A0ABZ0Y1L2_9BURK</name>
<dbReference type="Proteomes" id="UP001326110">
    <property type="component" value="Chromosome"/>
</dbReference>
<dbReference type="InterPro" id="IPR036196">
    <property type="entry name" value="Ptyr_pPase_sf"/>
</dbReference>
<accession>A0ABZ0Y1L2</accession>
<dbReference type="SUPFAM" id="SSF52788">
    <property type="entry name" value="Phosphotyrosine protein phosphatases I"/>
    <property type="match status" value="1"/>
</dbReference>
<keyword evidence="3" id="KW-1185">Reference proteome</keyword>
<dbReference type="PIRSF" id="PIRSF029416">
    <property type="entry name" value="UCP029416_PTP"/>
    <property type="match status" value="1"/>
</dbReference>
<evidence type="ECO:0000313" key="3">
    <source>
        <dbReference type="Proteomes" id="UP001326110"/>
    </source>
</evidence>
<feature type="domain" description="Phosphotyrosine protein phosphatase I" evidence="1">
    <location>
        <begin position="11"/>
        <end position="113"/>
    </location>
</feature>
<dbReference type="Gene3D" id="3.40.50.2300">
    <property type="match status" value="2"/>
</dbReference>
<dbReference type="GeneID" id="43164283"/>
<reference evidence="2 3" key="1">
    <citation type="submission" date="2023-11" db="EMBL/GenBank/DDBJ databases">
        <title>MicrobeMod: A computational toolkit for identifying prokaryotic methylation and restriction-modification with nanopore sequencing.</title>
        <authorList>
            <person name="Crits-Christoph A."/>
            <person name="Kang S.C."/>
            <person name="Lee H."/>
            <person name="Ostrov N."/>
        </authorList>
    </citation>
    <scope>NUCLEOTIDE SEQUENCE [LARGE SCALE GENOMIC DNA]</scope>
    <source>
        <strain evidence="2 3">ATCC 25935</strain>
    </source>
</reference>
<dbReference type="EMBL" id="CP140152">
    <property type="protein sequence ID" value="WQH05911.1"/>
    <property type="molecule type" value="Genomic_DNA"/>
</dbReference>
<proteinExistence type="predicted"/>
<dbReference type="InterPro" id="IPR016919">
    <property type="entry name" value="UCP029416_PTP"/>
</dbReference>
<dbReference type="SMART" id="SM00226">
    <property type="entry name" value="LMWPc"/>
    <property type="match status" value="1"/>
</dbReference>
<evidence type="ECO:0000313" key="2">
    <source>
        <dbReference type="EMBL" id="WQH05911.1"/>
    </source>
</evidence>
<evidence type="ECO:0000259" key="1">
    <source>
        <dbReference type="SMART" id="SM00226"/>
    </source>
</evidence>
<organism evidence="2 3">
    <name type="scientific">Duganella zoogloeoides</name>
    <dbReference type="NCBI Taxonomy" id="75659"/>
    <lineage>
        <taxon>Bacteria</taxon>
        <taxon>Pseudomonadati</taxon>
        <taxon>Pseudomonadota</taxon>
        <taxon>Betaproteobacteria</taxon>
        <taxon>Burkholderiales</taxon>
        <taxon>Oxalobacteraceae</taxon>
        <taxon>Telluria group</taxon>
        <taxon>Duganella</taxon>
    </lineage>
</organism>
<dbReference type="RefSeq" id="WP_019922609.1">
    <property type="nucleotide sequence ID" value="NZ_CP140152.1"/>
</dbReference>
<protein>
    <submittedName>
        <fullName evidence="2">Phosphotyrosine protein phosphatase</fullName>
    </submittedName>
</protein>
<dbReference type="InterPro" id="IPR023485">
    <property type="entry name" value="Ptyr_pPase"/>
</dbReference>